<comment type="caution">
    <text evidence="2">The sequence shown here is derived from an EMBL/GenBank/DDBJ whole genome shotgun (WGS) entry which is preliminary data.</text>
</comment>
<evidence type="ECO:0000313" key="2">
    <source>
        <dbReference type="EMBL" id="MCE0480714.1"/>
    </source>
</evidence>
<accession>A0ABS8VIX5</accession>
<dbReference type="Proteomes" id="UP000823775">
    <property type="component" value="Unassembled WGS sequence"/>
</dbReference>
<proteinExistence type="predicted"/>
<keyword evidence="3" id="KW-1185">Reference proteome</keyword>
<evidence type="ECO:0000256" key="1">
    <source>
        <dbReference type="SAM" id="MobiDB-lite"/>
    </source>
</evidence>
<protein>
    <submittedName>
        <fullName evidence="2">Uncharacterized protein</fullName>
    </submittedName>
</protein>
<feature type="region of interest" description="Disordered" evidence="1">
    <location>
        <begin position="151"/>
        <end position="174"/>
    </location>
</feature>
<dbReference type="EMBL" id="JACEIK010005103">
    <property type="protein sequence ID" value="MCE0480714.1"/>
    <property type="molecule type" value="Genomic_DNA"/>
</dbReference>
<name>A0ABS8VIX5_DATST</name>
<organism evidence="2 3">
    <name type="scientific">Datura stramonium</name>
    <name type="common">Jimsonweed</name>
    <name type="synonym">Common thornapple</name>
    <dbReference type="NCBI Taxonomy" id="4076"/>
    <lineage>
        <taxon>Eukaryota</taxon>
        <taxon>Viridiplantae</taxon>
        <taxon>Streptophyta</taxon>
        <taxon>Embryophyta</taxon>
        <taxon>Tracheophyta</taxon>
        <taxon>Spermatophyta</taxon>
        <taxon>Magnoliopsida</taxon>
        <taxon>eudicotyledons</taxon>
        <taxon>Gunneridae</taxon>
        <taxon>Pentapetalae</taxon>
        <taxon>asterids</taxon>
        <taxon>lamiids</taxon>
        <taxon>Solanales</taxon>
        <taxon>Solanaceae</taxon>
        <taxon>Solanoideae</taxon>
        <taxon>Datureae</taxon>
        <taxon>Datura</taxon>
    </lineage>
</organism>
<sequence length="174" mass="19363">MDHVHINVRDIIVDQFKQRAKKQATTLPFPNLVNEFNSSMPPDLLNIAQSSKMHESQLVRLSKAIPSMIYISIKKALQPAKDKLTGLCSTVDVLESEVGTLIQEVAALTAPRSTSHPTPCEPEATPVQVEAPRSAPDDWWVGYESHSEIVSDEENYHKRPSPPPMHSVYDVNPS</sequence>
<evidence type="ECO:0000313" key="3">
    <source>
        <dbReference type="Proteomes" id="UP000823775"/>
    </source>
</evidence>
<feature type="region of interest" description="Disordered" evidence="1">
    <location>
        <begin position="110"/>
        <end position="132"/>
    </location>
</feature>
<reference evidence="2 3" key="1">
    <citation type="journal article" date="2021" name="BMC Genomics">
        <title>Datura genome reveals duplications of psychoactive alkaloid biosynthetic genes and high mutation rate following tissue culture.</title>
        <authorList>
            <person name="Rajewski A."/>
            <person name="Carter-House D."/>
            <person name="Stajich J."/>
            <person name="Litt A."/>
        </authorList>
    </citation>
    <scope>NUCLEOTIDE SEQUENCE [LARGE SCALE GENOMIC DNA]</scope>
    <source>
        <strain evidence="2">AR-01</strain>
    </source>
</reference>
<gene>
    <name evidence="2" type="ORF">HAX54_037806</name>
</gene>